<reference evidence="2" key="1">
    <citation type="journal article" date="2015" name="Nature">
        <title>Complex archaea that bridge the gap between prokaryotes and eukaryotes.</title>
        <authorList>
            <person name="Spang A."/>
            <person name="Saw J.H."/>
            <person name="Jorgensen S.L."/>
            <person name="Zaremba-Niedzwiedzka K."/>
            <person name="Martijn J."/>
            <person name="Lind A.E."/>
            <person name="van Eijk R."/>
            <person name="Schleper C."/>
            <person name="Guy L."/>
            <person name="Ettema T.J."/>
        </authorList>
    </citation>
    <scope>NUCLEOTIDE SEQUENCE</scope>
</reference>
<feature type="compositionally biased region" description="Basic and acidic residues" evidence="1">
    <location>
        <begin position="217"/>
        <end position="244"/>
    </location>
</feature>
<proteinExistence type="predicted"/>
<organism evidence="2">
    <name type="scientific">marine sediment metagenome</name>
    <dbReference type="NCBI Taxonomy" id="412755"/>
    <lineage>
        <taxon>unclassified sequences</taxon>
        <taxon>metagenomes</taxon>
        <taxon>ecological metagenomes</taxon>
    </lineage>
</organism>
<dbReference type="AlphaFoldDB" id="A0A0F8YXB4"/>
<feature type="region of interest" description="Disordered" evidence="1">
    <location>
        <begin position="290"/>
        <end position="315"/>
    </location>
</feature>
<feature type="region of interest" description="Disordered" evidence="1">
    <location>
        <begin position="1"/>
        <end position="53"/>
    </location>
</feature>
<accession>A0A0F8YXB4</accession>
<feature type="non-terminal residue" evidence="2">
    <location>
        <position position="399"/>
    </location>
</feature>
<feature type="region of interest" description="Disordered" evidence="1">
    <location>
        <begin position="368"/>
        <end position="399"/>
    </location>
</feature>
<feature type="non-terminal residue" evidence="2">
    <location>
        <position position="1"/>
    </location>
</feature>
<feature type="compositionally biased region" description="Polar residues" evidence="1">
    <location>
        <begin position="35"/>
        <end position="51"/>
    </location>
</feature>
<feature type="compositionally biased region" description="Basic and acidic residues" evidence="1">
    <location>
        <begin position="305"/>
        <end position="315"/>
    </location>
</feature>
<sequence length="399" mass="44764">AWSAPPLSARQKAHNADQAKMVQDAIRQGEANLGMRSTTATPTQPGQSTQVPEWLGAPSRERAQKIDAYLDTLDEEDRPGAIEQLRQNTQLHDWAQYSKYGKVAGPAQQQDLAGLTGVSPRAKPNPMQDRKDYWLWTRSMMAKEKAIDQRAARDEVLGFALHESEAWGVPPEEQAKVNEVKGLLRDNRISPASAREMIDKLLRPYTSGTHIQAQQRRLQDEQEEQQKERKRQGEEAEKGRLVERKTRLDRTAGVVASRLTVAEKELAGLQKDVQAKQKALVGINPIQRKGTEKDTADGLEGEITDLQKKAKEKSGEIDRLRGLRERIVLSHDRPEDVQDELFGEIDQLTGYEAPVDTESRDQFITPEQWAAAATPREVEPADRPPTSFEMEPTGEEGTT</sequence>
<protein>
    <submittedName>
        <fullName evidence="2">Uncharacterized protein</fullName>
    </submittedName>
</protein>
<gene>
    <name evidence="2" type="ORF">LCGC14_2843250</name>
</gene>
<name>A0A0F8YXB4_9ZZZZ</name>
<evidence type="ECO:0000313" key="2">
    <source>
        <dbReference type="EMBL" id="KKK78470.1"/>
    </source>
</evidence>
<feature type="region of interest" description="Disordered" evidence="1">
    <location>
        <begin position="203"/>
        <end position="244"/>
    </location>
</feature>
<comment type="caution">
    <text evidence="2">The sequence shown here is derived from an EMBL/GenBank/DDBJ whole genome shotgun (WGS) entry which is preliminary data.</text>
</comment>
<evidence type="ECO:0000256" key="1">
    <source>
        <dbReference type="SAM" id="MobiDB-lite"/>
    </source>
</evidence>
<dbReference type="EMBL" id="LAZR01054476">
    <property type="protein sequence ID" value="KKK78470.1"/>
    <property type="molecule type" value="Genomic_DNA"/>
</dbReference>